<dbReference type="Gene3D" id="3.40.50.620">
    <property type="entry name" value="HUPs"/>
    <property type="match status" value="1"/>
</dbReference>
<name>A0A081N779_9GAMM</name>
<gene>
    <name evidence="4" type="ORF">GZ77_07795</name>
</gene>
<evidence type="ECO:0000256" key="2">
    <source>
        <dbReference type="ARBA" id="ARBA00024327"/>
    </source>
</evidence>
<dbReference type="PANTHER" id="PTHR46509:SF1">
    <property type="entry name" value="PHOSPHOADENOSINE PHOSPHOSULFATE REDUCTASE"/>
    <property type="match status" value="1"/>
</dbReference>
<comment type="pathway">
    <text evidence="2">Sulfur metabolism; hydrogen sulfide biosynthesis; sulfite from sulfate.</text>
</comment>
<keyword evidence="5" id="KW-1185">Reference proteome</keyword>
<dbReference type="Pfam" id="PF01507">
    <property type="entry name" value="PAPS_reduct"/>
    <property type="match status" value="1"/>
</dbReference>
<evidence type="ECO:0000256" key="1">
    <source>
        <dbReference type="ARBA" id="ARBA00009732"/>
    </source>
</evidence>
<comment type="similarity">
    <text evidence="1">Belongs to the PAPS reductase family. CysH subfamily.</text>
</comment>
<dbReference type="PANTHER" id="PTHR46509">
    <property type="entry name" value="PHOSPHOADENOSINE PHOSPHOSULFATE REDUCTASE"/>
    <property type="match status" value="1"/>
</dbReference>
<dbReference type="GO" id="GO:0004604">
    <property type="term" value="F:phosphoadenylyl-sulfate reductase (thioredoxin) activity"/>
    <property type="evidence" value="ECO:0007669"/>
    <property type="project" value="TreeGrafter"/>
</dbReference>
<feature type="domain" description="Phosphoadenosine phosphosulphate reductase" evidence="3">
    <location>
        <begin position="31"/>
        <end position="187"/>
    </location>
</feature>
<dbReference type="InterPro" id="IPR014729">
    <property type="entry name" value="Rossmann-like_a/b/a_fold"/>
</dbReference>
<proteinExistence type="inferred from homology"/>
<dbReference type="RefSeq" id="WP_034874137.1">
    <property type="nucleotide sequence ID" value="NZ_JOKG01000002.1"/>
</dbReference>
<dbReference type="CDD" id="cd23945">
    <property type="entry name" value="PAPS_reductase"/>
    <property type="match status" value="1"/>
</dbReference>
<sequence>MTVNLDAINRDLAEQSPRNIIQWALSSAKTPVLTTNFGPHEAAILHMATQVRPDVPVVWIDSGYGTEATYRFASELISQLDLNIRVYHPQYSRAYRSAIMGGVPEVDTPEHDEFTRQVKLEPFGRAMATEAPDIWLTAIRKDQTEFRQGLEVVSETRDGYLRVAPLLNWTELDVEEYLVEHDLPIENDYYDPTKVLGHRECGLHTSVSRRASE</sequence>
<evidence type="ECO:0000313" key="4">
    <source>
        <dbReference type="EMBL" id="KEQ14302.1"/>
    </source>
</evidence>
<organism evidence="4 5">
    <name type="scientific">Endozoicomonas montiporae</name>
    <dbReference type="NCBI Taxonomy" id="1027273"/>
    <lineage>
        <taxon>Bacteria</taxon>
        <taxon>Pseudomonadati</taxon>
        <taxon>Pseudomonadota</taxon>
        <taxon>Gammaproteobacteria</taxon>
        <taxon>Oceanospirillales</taxon>
        <taxon>Endozoicomonadaceae</taxon>
        <taxon>Endozoicomonas</taxon>
    </lineage>
</organism>
<dbReference type="AlphaFoldDB" id="A0A081N779"/>
<comment type="caution">
    <text evidence="4">The sequence shown here is derived from an EMBL/GenBank/DDBJ whole genome shotgun (WGS) entry which is preliminary data.</text>
</comment>
<reference evidence="4 5" key="1">
    <citation type="submission" date="2014-06" db="EMBL/GenBank/DDBJ databases">
        <title>Whole Genome Sequences of Three Symbiotic Endozoicomonas Bacteria.</title>
        <authorList>
            <person name="Neave M.J."/>
            <person name="Apprill A."/>
            <person name="Voolstra C.R."/>
        </authorList>
    </citation>
    <scope>NUCLEOTIDE SEQUENCE [LARGE SCALE GENOMIC DNA]</scope>
    <source>
        <strain evidence="4 5">LMG 24815</strain>
    </source>
</reference>
<dbReference type="SUPFAM" id="SSF52402">
    <property type="entry name" value="Adenine nucleotide alpha hydrolases-like"/>
    <property type="match status" value="1"/>
</dbReference>
<dbReference type="GO" id="GO:0005737">
    <property type="term" value="C:cytoplasm"/>
    <property type="evidence" value="ECO:0007669"/>
    <property type="project" value="TreeGrafter"/>
</dbReference>
<dbReference type="InterPro" id="IPR002500">
    <property type="entry name" value="PAPS_reduct_dom"/>
</dbReference>
<dbReference type="Proteomes" id="UP000028006">
    <property type="component" value="Unassembled WGS sequence"/>
</dbReference>
<dbReference type="eggNOG" id="COG0175">
    <property type="taxonomic scope" value="Bacteria"/>
</dbReference>
<dbReference type="EMBL" id="JOKG01000002">
    <property type="protein sequence ID" value="KEQ14302.1"/>
    <property type="molecule type" value="Genomic_DNA"/>
</dbReference>
<evidence type="ECO:0000313" key="5">
    <source>
        <dbReference type="Proteomes" id="UP000028006"/>
    </source>
</evidence>
<dbReference type="GO" id="GO:0019379">
    <property type="term" value="P:sulfate assimilation, phosphoadenylyl sulfate reduction by phosphoadenylyl-sulfate reductase (thioredoxin)"/>
    <property type="evidence" value="ECO:0007669"/>
    <property type="project" value="TreeGrafter"/>
</dbReference>
<evidence type="ECO:0000259" key="3">
    <source>
        <dbReference type="Pfam" id="PF01507"/>
    </source>
</evidence>
<accession>A0A081N779</accession>
<protein>
    <submittedName>
        <fullName evidence="4">Phosphoadenylylsulfate reductase</fullName>
    </submittedName>
</protein>